<organism evidence="2">
    <name type="scientific">Ixodes ricinus</name>
    <name type="common">Common tick</name>
    <name type="synonym">Acarus ricinus</name>
    <dbReference type="NCBI Taxonomy" id="34613"/>
    <lineage>
        <taxon>Eukaryota</taxon>
        <taxon>Metazoa</taxon>
        <taxon>Ecdysozoa</taxon>
        <taxon>Arthropoda</taxon>
        <taxon>Chelicerata</taxon>
        <taxon>Arachnida</taxon>
        <taxon>Acari</taxon>
        <taxon>Parasitiformes</taxon>
        <taxon>Ixodida</taxon>
        <taxon>Ixodoidea</taxon>
        <taxon>Ixodidae</taxon>
        <taxon>Ixodinae</taxon>
        <taxon>Ixodes</taxon>
    </lineage>
</organism>
<dbReference type="AlphaFoldDB" id="A0A6B0U743"/>
<dbReference type="EMBL" id="GIFC01004118">
    <property type="protein sequence ID" value="MXU86201.1"/>
    <property type="molecule type" value="Transcribed_RNA"/>
</dbReference>
<evidence type="ECO:0000256" key="1">
    <source>
        <dbReference type="SAM" id="SignalP"/>
    </source>
</evidence>
<reference evidence="2" key="1">
    <citation type="submission" date="2019-12" db="EMBL/GenBank/DDBJ databases">
        <title>An insight into the sialome of adult female Ixodes ricinus ticks feeding for 6 days.</title>
        <authorList>
            <person name="Perner J."/>
            <person name="Ribeiro J.M.C."/>
        </authorList>
    </citation>
    <scope>NUCLEOTIDE SEQUENCE</scope>
    <source>
        <strain evidence="2">Semi-engorged</strain>
        <tissue evidence="2">Salivary glands</tissue>
    </source>
</reference>
<protein>
    <submittedName>
        <fullName evidence="2">Putative secreted protein</fullName>
    </submittedName>
</protein>
<sequence>MVPKSSMFSCVHIFILKSLWLKKSHAVAWHMMSRSVGLVITDLFQKVSVMFGNPMLTKKSSAAFHILCTVQFCLTSSSDTSNGDPLLRFA</sequence>
<evidence type="ECO:0000313" key="2">
    <source>
        <dbReference type="EMBL" id="MXU86201.1"/>
    </source>
</evidence>
<proteinExistence type="predicted"/>
<keyword evidence="1" id="KW-0732">Signal</keyword>
<name>A0A6B0U743_IXORI</name>
<accession>A0A6B0U743</accession>
<feature type="chain" id="PRO_5025484004" evidence="1">
    <location>
        <begin position="27"/>
        <end position="90"/>
    </location>
</feature>
<feature type="signal peptide" evidence="1">
    <location>
        <begin position="1"/>
        <end position="26"/>
    </location>
</feature>